<keyword evidence="2" id="KW-0813">Transport</keyword>
<comment type="subcellular location">
    <subcellularLocation>
        <location evidence="1">Membrane</location>
        <topology evidence="1">Multi-pass membrane protein</topology>
    </subcellularLocation>
</comment>
<accession>A0A1E3PD64</accession>
<evidence type="ECO:0000256" key="2">
    <source>
        <dbReference type="ARBA" id="ARBA00022448"/>
    </source>
</evidence>
<dbReference type="GO" id="GO:0016020">
    <property type="term" value="C:membrane"/>
    <property type="evidence" value="ECO:0007669"/>
    <property type="project" value="UniProtKB-SubCell"/>
</dbReference>
<dbReference type="InterPro" id="IPR050930">
    <property type="entry name" value="MFS_Vesicular_Transporter"/>
</dbReference>
<reference evidence="8 9" key="1">
    <citation type="journal article" date="2016" name="Proc. Natl. Acad. Sci. U.S.A.">
        <title>Comparative genomics of biotechnologically important yeasts.</title>
        <authorList>
            <person name="Riley R."/>
            <person name="Haridas S."/>
            <person name="Wolfe K.H."/>
            <person name="Lopes M.R."/>
            <person name="Hittinger C.T."/>
            <person name="Goeker M."/>
            <person name="Salamov A.A."/>
            <person name="Wisecaver J.H."/>
            <person name="Long T.M."/>
            <person name="Calvey C.H."/>
            <person name="Aerts A.L."/>
            <person name="Barry K.W."/>
            <person name="Choi C."/>
            <person name="Clum A."/>
            <person name="Coughlan A.Y."/>
            <person name="Deshpande S."/>
            <person name="Douglass A.P."/>
            <person name="Hanson S.J."/>
            <person name="Klenk H.-P."/>
            <person name="LaButti K.M."/>
            <person name="Lapidus A."/>
            <person name="Lindquist E.A."/>
            <person name="Lipzen A.M."/>
            <person name="Meier-Kolthoff J.P."/>
            <person name="Ohm R.A."/>
            <person name="Otillar R.P."/>
            <person name="Pangilinan J.L."/>
            <person name="Peng Y."/>
            <person name="Rokas A."/>
            <person name="Rosa C.A."/>
            <person name="Scheuner C."/>
            <person name="Sibirny A.A."/>
            <person name="Slot J.C."/>
            <person name="Stielow J.B."/>
            <person name="Sun H."/>
            <person name="Kurtzman C.P."/>
            <person name="Blackwell M."/>
            <person name="Grigoriev I.V."/>
            <person name="Jeffries T.W."/>
        </authorList>
    </citation>
    <scope>NUCLEOTIDE SEQUENCE [LARGE SCALE GENOMIC DNA]</scope>
    <source>
        <strain evidence="8 9">DSM 6958</strain>
    </source>
</reference>
<dbReference type="InterPro" id="IPR020846">
    <property type="entry name" value="MFS_dom"/>
</dbReference>
<sequence>MLCLTRAVWLYQFGRFLQGMSAGVIWTVGLAVVSDTATPENIGYLMGYPGVGMSLGIVLGPTIGGAVYDKAGYYPVYYVCFAVIGFDIFLRFFMLEKRQLRSKLMALGYALDDELLVSNVTTAVTPQSDSLTQTENKVHESEKNAMASRFKIPTFIYLLKYPRISVGALQSIAMAWVLGSLDATLTIHLNELFHYNSLNSGLVFLSLAIPSFAGPLVGLFVDKYGPRIPVTLGLVLTFVFMVLLRLPTFHSAGQVVLMCAMLFCLGLSQAFIIGPSMADVGTSVAKEEAKIPGRFGEGKGFAQVYGLYNVGYSVGSLVGPQIAGRVKESRGWGMSTISTGLVCLIVAIPSVLITGGNLLYPWYSKHILKVSDHVSELSPAVDDRIKPNNS</sequence>
<keyword evidence="9" id="KW-1185">Reference proteome</keyword>
<dbReference type="SUPFAM" id="SSF103473">
    <property type="entry name" value="MFS general substrate transporter"/>
    <property type="match status" value="1"/>
</dbReference>
<keyword evidence="4 6" id="KW-1133">Transmembrane helix</keyword>
<evidence type="ECO:0000256" key="4">
    <source>
        <dbReference type="ARBA" id="ARBA00022989"/>
    </source>
</evidence>
<feature type="non-terminal residue" evidence="8">
    <location>
        <position position="1"/>
    </location>
</feature>
<feature type="transmembrane region" description="Helical" evidence="6">
    <location>
        <begin position="228"/>
        <end position="246"/>
    </location>
</feature>
<feature type="domain" description="Major facilitator superfamily (MFS) profile" evidence="7">
    <location>
        <begin position="1"/>
        <end position="358"/>
    </location>
</feature>
<dbReference type="InterPro" id="IPR011701">
    <property type="entry name" value="MFS"/>
</dbReference>
<evidence type="ECO:0000313" key="8">
    <source>
        <dbReference type="EMBL" id="ODQ63230.1"/>
    </source>
</evidence>
<dbReference type="EMBL" id="KV454415">
    <property type="protein sequence ID" value="ODQ63230.1"/>
    <property type="molecule type" value="Genomic_DNA"/>
</dbReference>
<dbReference type="Proteomes" id="UP000095009">
    <property type="component" value="Unassembled WGS sequence"/>
</dbReference>
<evidence type="ECO:0000256" key="1">
    <source>
        <dbReference type="ARBA" id="ARBA00004141"/>
    </source>
</evidence>
<keyword evidence="5 6" id="KW-0472">Membrane</keyword>
<dbReference type="PANTHER" id="PTHR23506:SF23">
    <property type="entry name" value="GH10249P"/>
    <property type="match status" value="1"/>
</dbReference>
<dbReference type="AlphaFoldDB" id="A0A1E3PD64"/>
<dbReference type="Pfam" id="PF07690">
    <property type="entry name" value="MFS_1"/>
    <property type="match status" value="1"/>
</dbReference>
<keyword evidence="3 6" id="KW-0812">Transmembrane</keyword>
<evidence type="ECO:0000256" key="3">
    <source>
        <dbReference type="ARBA" id="ARBA00022692"/>
    </source>
</evidence>
<dbReference type="PRINTS" id="PR01036">
    <property type="entry name" value="TCRTETB"/>
</dbReference>
<feature type="transmembrane region" description="Helical" evidence="6">
    <location>
        <begin position="16"/>
        <end position="33"/>
    </location>
</feature>
<dbReference type="PROSITE" id="PS50850">
    <property type="entry name" value="MFS"/>
    <property type="match status" value="1"/>
</dbReference>
<dbReference type="PANTHER" id="PTHR23506">
    <property type="entry name" value="GH10249P"/>
    <property type="match status" value="1"/>
</dbReference>
<organism evidence="8 9">
    <name type="scientific">Nadsonia fulvescens var. elongata DSM 6958</name>
    <dbReference type="NCBI Taxonomy" id="857566"/>
    <lineage>
        <taxon>Eukaryota</taxon>
        <taxon>Fungi</taxon>
        <taxon>Dikarya</taxon>
        <taxon>Ascomycota</taxon>
        <taxon>Saccharomycotina</taxon>
        <taxon>Dipodascomycetes</taxon>
        <taxon>Dipodascales</taxon>
        <taxon>Dipodascales incertae sedis</taxon>
        <taxon>Nadsonia</taxon>
    </lineage>
</organism>
<dbReference type="STRING" id="857566.A0A1E3PD64"/>
<dbReference type="InterPro" id="IPR036259">
    <property type="entry name" value="MFS_trans_sf"/>
</dbReference>
<dbReference type="Gene3D" id="1.20.1250.20">
    <property type="entry name" value="MFS general substrate transporter like domains"/>
    <property type="match status" value="1"/>
</dbReference>
<evidence type="ECO:0000313" key="9">
    <source>
        <dbReference type="Proteomes" id="UP000095009"/>
    </source>
</evidence>
<proteinExistence type="predicted"/>
<evidence type="ECO:0000256" key="6">
    <source>
        <dbReference type="SAM" id="Phobius"/>
    </source>
</evidence>
<evidence type="ECO:0000259" key="7">
    <source>
        <dbReference type="PROSITE" id="PS50850"/>
    </source>
</evidence>
<feature type="transmembrane region" description="Helical" evidence="6">
    <location>
        <begin position="74"/>
        <end position="95"/>
    </location>
</feature>
<dbReference type="OrthoDB" id="5086884at2759"/>
<evidence type="ECO:0000256" key="5">
    <source>
        <dbReference type="ARBA" id="ARBA00023136"/>
    </source>
</evidence>
<dbReference type="Gene3D" id="1.20.1720.10">
    <property type="entry name" value="Multidrug resistance protein D"/>
    <property type="match status" value="1"/>
</dbReference>
<protein>
    <submittedName>
        <fullName evidence="8">MFS general substrate transporter</fullName>
    </submittedName>
</protein>
<feature type="transmembrane region" description="Helical" evidence="6">
    <location>
        <begin position="161"/>
        <end position="181"/>
    </location>
</feature>
<feature type="transmembrane region" description="Helical" evidence="6">
    <location>
        <begin position="45"/>
        <end position="68"/>
    </location>
</feature>
<feature type="transmembrane region" description="Helical" evidence="6">
    <location>
        <begin position="337"/>
        <end position="360"/>
    </location>
</feature>
<name>A0A1E3PD64_9ASCO</name>
<dbReference type="GO" id="GO:0022857">
    <property type="term" value="F:transmembrane transporter activity"/>
    <property type="evidence" value="ECO:0007669"/>
    <property type="project" value="InterPro"/>
</dbReference>
<feature type="transmembrane region" description="Helical" evidence="6">
    <location>
        <begin position="252"/>
        <end position="273"/>
    </location>
</feature>
<dbReference type="CDD" id="cd17325">
    <property type="entry name" value="MFS_MdtG_SLC18_like"/>
    <property type="match status" value="1"/>
</dbReference>
<gene>
    <name evidence="8" type="ORF">NADFUDRAFT_84412</name>
</gene>
<feature type="transmembrane region" description="Helical" evidence="6">
    <location>
        <begin position="201"/>
        <end position="221"/>
    </location>
</feature>